<comment type="catalytic activity">
    <reaction evidence="5">
        <text>L-threonine = acetaldehyde + glycine</text>
        <dbReference type="Rhea" id="RHEA:19625"/>
        <dbReference type="ChEBI" id="CHEBI:15343"/>
        <dbReference type="ChEBI" id="CHEBI:57305"/>
        <dbReference type="ChEBI" id="CHEBI:57926"/>
        <dbReference type="EC" id="4.1.2.48"/>
    </reaction>
</comment>
<dbReference type="PANTHER" id="PTHR48097:SF5">
    <property type="entry name" value="LOW SPECIFICITY L-THREONINE ALDOLASE"/>
    <property type="match status" value="1"/>
</dbReference>
<dbReference type="SUPFAM" id="SSF53383">
    <property type="entry name" value="PLP-dependent transferases"/>
    <property type="match status" value="1"/>
</dbReference>
<dbReference type="GO" id="GO:0006567">
    <property type="term" value="P:L-threonine catabolic process"/>
    <property type="evidence" value="ECO:0007669"/>
    <property type="project" value="UniProtKB-UniRule"/>
</dbReference>
<sequence>MFFASDNGSGAPRQVIDAITSANDGYAMGYGADTYMDRVRAQIREIFEAPEAEVYLVATGTAANALALATFIQPWQTIYCHRVAHIEEDECNAPEFYAGGAKLTLLEGADGLIDAEAFALRMQNAPTAVHHAQPGILSLTNLTERGSRYTVAQITRLAGIAKTHGLPVHLDGARFANALVAEGCTPAEMTWRAGVDVLSFGGTKNGLIGVEAVVIFDPAKAREFELRRKRGGHLPSKHRYLSAQMEAYLTDGLWLDLAGRANAAAARLEAELRERDMQAAGVKILHPVGGNMLFVELPNTAHQALRDAGAIYYDWPADIGTQVAEGASQARLVTSWSTSEGDVDRFLDILRNAL</sequence>
<evidence type="ECO:0000313" key="7">
    <source>
        <dbReference type="EMBL" id="PVH27966.1"/>
    </source>
</evidence>
<dbReference type="Gene3D" id="3.40.640.10">
    <property type="entry name" value="Type I PLP-dependent aspartate aminotransferase-like (Major domain)"/>
    <property type="match status" value="1"/>
</dbReference>
<dbReference type="GO" id="GO:0008732">
    <property type="term" value="F:L-allo-threonine aldolase activity"/>
    <property type="evidence" value="ECO:0007669"/>
    <property type="project" value="RHEA"/>
</dbReference>
<dbReference type="InterPro" id="IPR015422">
    <property type="entry name" value="PyrdxlP-dep_Trfase_small"/>
</dbReference>
<dbReference type="EC" id="4.1.2.48" evidence="5"/>
<comment type="subunit">
    <text evidence="3">Homotetramer.</text>
</comment>
<evidence type="ECO:0000259" key="6">
    <source>
        <dbReference type="Pfam" id="PF01212"/>
    </source>
</evidence>
<evidence type="ECO:0000256" key="2">
    <source>
        <dbReference type="ARBA" id="ARBA00006966"/>
    </source>
</evidence>
<keyword evidence="8" id="KW-1185">Reference proteome</keyword>
<comment type="catalytic activity">
    <reaction evidence="5">
        <text>L-allo-threonine = acetaldehyde + glycine</text>
        <dbReference type="Rhea" id="RHEA:26209"/>
        <dbReference type="ChEBI" id="CHEBI:15343"/>
        <dbReference type="ChEBI" id="CHEBI:57305"/>
        <dbReference type="ChEBI" id="CHEBI:58585"/>
        <dbReference type="EC" id="4.1.2.48"/>
    </reaction>
</comment>
<comment type="function">
    <text evidence="5">Catalyzes the cleavage of L-allo-threonine and L-threonine to glycine and acetaldehyde.</text>
</comment>
<evidence type="ECO:0000313" key="8">
    <source>
        <dbReference type="Proteomes" id="UP000245911"/>
    </source>
</evidence>
<comment type="similarity">
    <text evidence="2 5">Belongs to the threonine aldolase family.</text>
</comment>
<gene>
    <name evidence="7" type="ORF">DDE20_14480</name>
</gene>
<reference evidence="7 8" key="1">
    <citation type="submission" date="2018-04" db="EMBL/GenBank/DDBJ databases">
        <title>Pararhodobacter oceanense sp. nov., isolated from marine intertidal sediment.</title>
        <authorList>
            <person name="Wang X.-L."/>
            <person name="Du Z.-J."/>
        </authorList>
    </citation>
    <scope>NUCLEOTIDE SEQUENCE [LARGE SCALE GENOMIC DNA]</scope>
    <source>
        <strain evidence="7 8">AM505</strain>
    </source>
</reference>
<dbReference type="InterPro" id="IPR026273">
    <property type="entry name" value="Low_specificity_L-TA_bact"/>
</dbReference>
<evidence type="ECO:0000256" key="5">
    <source>
        <dbReference type="PIRNR" id="PIRNR038940"/>
    </source>
</evidence>
<name>A0A2T8HRA9_9RHOB</name>
<dbReference type="InterPro" id="IPR015424">
    <property type="entry name" value="PyrdxlP-dep_Trfase"/>
</dbReference>
<evidence type="ECO:0000256" key="4">
    <source>
        <dbReference type="ARBA" id="ARBA00022898"/>
    </source>
</evidence>
<dbReference type="Pfam" id="PF01212">
    <property type="entry name" value="Beta_elim_lyase"/>
    <property type="match status" value="1"/>
</dbReference>
<comment type="cofactor">
    <cofactor evidence="1 5">
        <name>pyridoxal 5'-phosphate</name>
        <dbReference type="ChEBI" id="CHEBI:597326"/>
    </cofactor>
</comment>
<dbReference type="Proteomes" id="UP000245911">
    <property type="component" value="Unassembled WGS sequence"/>
</dbReference>
<organism evidence="7 8">
    <name type="scientific">Pararhodobacter oceanensis</name>
    <dbReference type="NCBI Taxonomy" id="2172121"/>
    <lineage>
        <taxon>Bacteria</taxon>
        <taxon>Pseudomonadati</taxon>
        <taxon>Pseudomonadota</taxon>
        <taxon>Alphaproteobacteria</taxon>
        <taxon>Rhodobacterales</taxon>
        <taxon>Paracoccaceae</taxon>
        <taxon>Pararhodobacter</taxon>
    </lineage>
</organism>
<feature type="domain" description="Aromatic amino acid beta-eliminating lyase/threonine aldolase" evidence="6">
    <location>
        <begin position="3"/>
        <end position="277"/>
    </location>
</feature>
<dbReference type="EMBL" id="QDKM01000007">
    <property type="protein sequence ID" value="PVH27966.1"/>
    <property type="molecule type" value="Genomic_DNA"/>
</dbReference>
<proteinExistence type="inferred from homology"/>
<evidence type="ECO:0000256" key="3">
    <source>
        <dbReference type="ARBA" id="ARBA00011881"/>
    </source>
</evidence>
<keyword evidence="5" id="KW-0456">Lyase</keyword>
<dbReference type="PIRSF" id="PIRSF038940">
    <property type="entry name" value="Low_specificity_LTA"/>
    <property type="match status" value="1"/>
</dbReference>
<dbReference type="InterPro" id="IPR001597">
    <property type="entry name" value="ArAA_b-elim_lyase/Thr_aldolase"/>
</dbReference>
<keyword evidence="4 5" id="KW-0663">Pyridoxal phosphate</keyword>
<dbReference type="InterPro" id="IPR015421">
    <property type="entry name" value="PyrdxlP-dep_Trfase_major"/>
</dbReference>
<evidence type="ECO:0000256" key="1">
    <source>
        <dbReference type="ARBA" id="ARBA00001933"/>
    </source>
</evidence>
<comment type="caution">
    <text evidence="7">The sequence shown here is derived from an EMBL/GenBank/DDBJ whole genome shotgun (WGS) entry which is preliminary data.</text>
</comment>
<dbReference type="AlphaFoldDB" id="A0A2T8HRA9"/>
<dbReference type="OrthoDB" id="9774495at2"/>
<dbReference type="Gene3D" id="3.90.1150.10">
    <property type="entry name" value="Aspartate Aminotransferase, domain 1"/>
    <property type="match status" value="1"/>
</dbReference>
<protein>
    <recommendedName>
        <fullName evidence="5">L-threonine aldolase</fullName>
        <ecNumber evidence="5">4.1.2.48</ecNumber>
    </recommendedName>
</protein>
<dbReference type="RefSeq" id="WP_116559234.1">
    <property type="nucleotide sequence ID" value="NZ_QDKM01000007.1"/>
</dbReference>
<dbReference type="PANTHER" id="PTHR48097">
    <property type="entry name" value="L-THREONINE ALDOLASE-RELATED"/>
    <property type="match status" value="1"/>
</dbReference>
<accession>A0A2T8HRA9</accession>